<evidence type="ECO:0000313" key="2">
    <source>
        <dbReference type="EMBL" id="ALN20483.1"/>
    </source>
</evidence>
<dbReference type="RefSeq" id="WP_017361249.1">
    <property type="nucleotide sequence ID" value="NZ_CP013124.1"/>
</dbReference>
<keyword evidence="3" id="KW-1185">Reference proteome</keyword>
<evidence type="ECO:0000313" key="3">
    <source>
        <dbReference type="Proteomes" id="UP000028530"/>
    </source>
</evidence>
<keyword evidence="1" id="KW-0472">Membrane</keyword>
<evidence type="ECO:0000256" key="1">
    <source>
        <dbReference type="SAM" id="Phobius"/>
    </source>
</evidence>
<keyword evidence="1" id="KW-1133">Transmembrane helix</keyword>
<feature type="transmembrane region" description="Helical" evidence="1">
    <location>
        <begin position="43"/>
        <end position="63"/>
    </location>
</feature>
<dbReference type="EMBL" id="CP013124">
    <property type="protein sequence ID" value="ALN20483.1"/>
    <property type="molecule type" value="Genomic_DNA"/>
</dbReference>
<feature type="transmembrane region" description="Helical" evidence="1">
    <location>
        <begin position="83"/>
        <end position="102"/>
    </location>
</feature>
<dbReference type="GeneID" id="57607818"/>
<dbReference type="Proteomes" id="UP000028530">
    <property type="component" value="Chromosome"/>
</dbReference>
<gene>
    <name evidence="2" type="ORF">DW68_018190</name>
</gene>
<sequence>MAGIFRFFSAILEKVANFAKWLLAVFKQVFADLWNIITDLGCWGFDALLGIAIGALNAIAIPFDPSTYYAMIPADAANMLGLVKIPQAIAIIVAALVIRFALQTIPFVRWGS</sequence>
<protein>
    <recommendedName>
        <fullName evidence="4">DUF2523 domain-containing protein</fullName>
    </recommendedName>
</protein>
<dbReference type="InterPro" id="IPR019670">
    <property type="entry name" value="DUF2523"/>
</dbReference>
<reference evidence="2 3" key="1">
    <citation type="submission" date="2015-11" db="EMBL/GenBank/DDBJ databases">
        <authorList>
            <person name="Chong T.M."/>
            <person name="Chan K.G."/>
            <person name="Dessaux Y."/>
        </authorList>
    </citation>
    <scope>NUCLEOTIDE SEQUENCE [LARGE SCALE GENOMIC DNA]</scope>
    <source>
        <strain evidence="2 3">S5.2</strain>
    </source>
</reference>
<dbReference type="Pfam" id="PF10734">
    <property type="entry name" value="DUF2523"/>
    <property type="match status" value="1"/>
</dbReference>
<accession>A0ABM5W017</accession>
<keyword evidence="1" id="KW-0812">Transmembrane</keyword>
<organism evidence="2 3">
    <name type="scientific">Ectopseudomonas mendocina S5.2</name>
    <dbReference type="NCBI Taxonomy" id="1225174"/>
    <lineage>
        <taxon>Bacteria</taxon>
        <taxon>Pseudomonadati</taxon>
        <taxon>Pseudomonadota</taxon>
        <taxon>Gammaproteobacteria</taxon>
        <taxon>Pseudomonadales</taxon>
        <taxon>Pseudomonadaceae</taxon>
        <taxon>Ectopseudomonas</taxon>
    </lineage>
</organism>
<proteinExistence type="predicted"/>
<name>A0ABM5W017_ECTME</name>
<evidence type="ECO:0008006" key="4">
    <source>
        <dbReference type="Google" id="ProtNLM"/>
    </source>
</evidence>